<gene>
    <name evidence="13" type="primary">LOC118404918</name>
</gene>
<keyword evidence="4" id="KW-0808">Transferase</keyword>
<keyword evidence="9" id="KW-0472">Membrane</keyword>
<dbReference type="GeneID" id="118404918"/>
<feature type="signal peptide" evidence="11">
    <location>
        <begin position="1"/>
        <end position="19"/>
    </location>
</feature>
<dbReference type="InterPro" id="IPR038578">
    <property type="entry name" value="GT29-like_sf"/>
</dbReference>
<evidence type="ECO:0000256" key="6">
    <source>
        <dbReference type="ARBA" id="ARBA00022968"/>
    </source>
</evidence>
<dbReference type="GO" id="GO:0009311">
    <property type="term" value="P:oligosaccharide metabolic process"/>
    <property type="evidence" value="ECO:0000318"/>
    <property type="project" value="GO_Central"/>
</dbReference>
<reference evidence="12" key="1">
    <citation type="journal article" date="2020" name="Nat. Ecol. Evol.">
        <title>Deeply conserved synteny resolves early events in vertebrate evolution.</title>
        <authorList>
            <person name="Simakov O."/>
            <person name="Marletaz F."/>
            <person name="Yue J.X."/>
            <person name="O'Connell B."/>
            <person name="Jenkins J."/>
            <person name="Brandt A."/>
            <person name="Calef R."/>
            <person name="Tung C.H."/>
            <person name="Huang T.K."/>
            <person name="Schmutz J."/>
            <person name="Satoh N."/>
            <person name="Yu J.K."/>
            <person name="Putnam N.H."/>
            <person name="Green R.E."/>
            <person name="Rokhsar D.S."/>
        </authorList>
    </citation>
    <scope>NUCLEOTIDE SEQUENCE [LARGE SCALE GENOMIC DNA]</scope>
    <source>
        <strain evidence="12">S238N-H82</strain>
    </source>
</reference>
<dbReference type="Gene3D" id="3.90.1480.20">
    <property type="entry name" value="Glycosyl transferase family 29"/>
    <property type="match status" value="1"/>
</dbReference>
<evidence type="ECO:0000256" key="4">
    <source>
        <dbReference type="ARBA" id="ARBA00022679"/>
    </source>
</evidence>
<proteinExistence type="inferred from homology"/>
<keyword evidence="3" id="KW-0328">Glycosyltransferase</keyword>
<dbReference type="PANTHER" id="PTHR11987:SF53">
    <property type="entry name" value="ALPHA-2,8-SIALYLTRANSFERASE 8F-LIKE"/>
    <property type="match status" value="1"/>
</dbReference>
<feature type="chain" id="PRO_5039938202" evidence="11">
    <location>
        <begin position="20"/>
        <end position="213"/>
    </location>
</feature>
<evidence type="ECO:0000256" key="8">
    <source>
        <dbReference type="ARBA" id="ARBA00023034"/>
    </source>
</evidence>
<comment type="subcellular location">
    <subcellularLocation>
        <location evidence="1">Golgi apparatus membrane</location>
        <topology evidence="1">Single-pass type II membrane protein</topology>
    </subcellularLocation>
</comment>
<evidence type="ECO:0000313" key="13">
    <source>
        <dbReference type="RefSeq" id="XP_035660195.1"/>
    </source>
</evidence>
<dbReference type="RefSeq" id="XP_035660195.1">
    <property type="nucleotide sequence ID" value="XM_035804302.1"/>
</dbReference>
<dbReference type="AlphaFoldDB" id="A0A9J7HKZ3"/>
<sequence length="213" mass="23280">MAVTFLLLIVCLMYSGYQAYPRTRDAHRLASAPRIDTAKPWAQNQAEFVKIKNVLKSILGPRITTVRISADLNLIRQCLEARECQGVSALRHYGTCALVGSSGILLNSRCGAEIDSSDFVIRFNLSPRDGYTKDVGKKSSMMVLNTNMSHKAYDIFNNTSEQGSTTKGNVSNSRQFHIVLSKVEQILGDVQGFGADPETTGTKCGDCHGGNDL</sequence>
<dbReference type="GO" id="GO:0003828">
    <property type="term" value="F:alpha-N-acetylneuraminate alpha-2,8-sialyltransferase activity"/>
    <property type="evidence" value="ECO:0000318"/>
    <property type="project" value="GO_Central"/>
</dbReference>
<evidence type="ECO:0000256" key="2">
    <source>
        <dbReference type="ARBA" id="ARBA00006003"/>
    </source>
</evidence>
<evidence type="ECO:0000256" key="5">
    <source>
        <dbReference type="ARBA" id="ARBA00022692"/>
    </source>
</evidence>
<keyword evidence="6" id="KW-0735">Signal-anchor</keyword>
<evidence type="ECO:0000256" key="3">
    <source>
        <dbReference type="ARBA" id="ARBA00022676"/>
    </source>
</evidence>
<keyword evidence="7" id="KW-1133">Transmembrane helix</keyword>
<keyword evidence="10" id="KW-0325">Glycoprotein</keyword>
<keyword evidence="5" id="KW-0812">Transmembrane</keyword>
<dbReference type="GO" id="GO:0006491">
    <property type="term" value="P:N-glycan processing"/>
    <property type="evidence" value="ECO:0000318"/>
    <property type="project" value="GO_Central"/>
</dbReference>
<keyword evidence="11" id="KW-0732">Signal</keyword>
<evidence type="ECO:0000256" key="9">
    <source>
        <dbReference type="ARBA" id="ARBA00023136"/>
    </source>
</evidence>
<evidence type="ECO:0000256" key="11">
    <source>
        <dbReference type="SAM" id="SignalP"/>
    </source>
</evidence>
<evidence type="ECO:0000313" key="12">
    <source>
        <dbReference type="Proteomes" id="UP000001554"/>
    </source>
</evidence>
<dbReference type="KEGG" id="bfo:118404918"/>
<name>A0A9J7HKZ3_BRAFL</name>
<protein>
    <submittedName>
        <fullName evidence="13">Sialyltransferase-like protein 4</fullName>
    </submittedName>
</protein>
<dbReference type="GO" id="GO:0000139">
    <property type="term" value="C:Golgi membrane"/>
    <property type="evidence" value="ECO:0007669"/>
    <property type="project" value="UniProtKB-SubCell"/>
</dbReference>
<dbReference type="PANTHER" id="PTHR11987">
    <property type="entry name" value="ALPHA-2,8-SIALYLTRANSFERASE"/>
    <property type="match status" value="1"/>
</dbReference>
<dbReference type="InterPro" id="IPR050943">
    <property type="entry name" value="Glycosyltr_29_Sialyltrsf"/>
</dbReference>
<evidence type="ECO:0000256" key="10">
    <source>
        <dbReference type="ARBA" id="ARBA00023180"/>
    </source>
</evidence>
<evidence type="ECO:0000256" key="7">
    <source>
        <dbReference type="ARBA" id="ARBA00022989"/>
    </source>
</evidence>
<accession>A0A9J7HKZ3</accession>
<keyword evidence="8" id="KW-0333">Golgi apparatus</keyword>
<dbReference type="OrthoDB" id="10264956at2759"/>
<dbReference type="Pfam" id="PF00777">
    <property type="entry name" value="Glyco_transf_29"/>
    <property type="match status" value="1"/>
</dbReference>
<dbReference type="InterPro" id="IPR001675">
    <property type="entry name" value="Glyco_trans_29"/>
</dbReference>
<comment type="similarity">
    <text evidence="2">Belongs to the glycosyltransferase 29 family.</text>
</comment>
<reference evidence="13" key="2">
    <citation type="submission" date="2025-08" db="UniProtKB">
        <authorList>
            <consortium name="RefSeq"/>
        </authorList>
    </citation>
    <scope>IDENTIFICATION</scope>
    <source>
        <strain evidence="13">S238N-H82</strain>
        <tissue evidence="13">Testes</tissue>
    </source>
</reference>
<keyword evidence="12" id="KW-1185">Reference proteome</keyword>
<organism evidence="12 13">
    <name type="scientific">Branchiostoma floridae</name>
    <name type="common">Florida lancelet</name>
    <name type="synonym">Amphioxus</name>
    <dbReference type="NCBI Taxonomy" id="7739"/>
    <lineage>
        <taxon>Eukaryota</taxon>
        <taxon>Metazoa</taxon>
        <taxon>Chordata</taxon>
        <taxon>Cephalochordata</taxon>
        <taxon>Leptocardii</taxon>
        <taxon>Amphioxiformes</taxon>
        <taxon>Branchiostomatidae</taxon>
        <taxon>Branchiostoma</taxon>
    </lineage>
</organism>
<dbReference type="Proteomes" id="UP000001554">
    <property type="component" value="Chromosome 17"/>
</dbReference>
<evidence type="ECO:0000256" key="1">
    <source>
        <dbReference type="ARBA" id="ARBA00004323"/>
    </source>
</evidence>